<evidence type="ECO:0000256" key="10">
    <source>
        <dbReference type="ARBA" id="ARBA00022955"/>
    </source>
</evidence>
<comment type="pathway">
    <text evidence="2">Steroid biosynthesis; cholesterol biosynthesis.</text>
</comment>
<evidence type="ECO:0000256" key="3">
    <source>
        <dbReference type="ARBA" id="ARBA00005402"/>
    </source>
</evidence>
<evidence type="ECO:0000256" key="7">
    <source>
        <dbReference type="ARBA" id="ARBA00022778"/>
    </source>
</evidence>
<proteinExistence type="inferred from homology"/>
<keyword evidence="10" id="KW-0752">Steroid biosynthesis</keyword>
<feature type="transmembrane region" description="Helical" evidence="23">
    <location>
        <begin position="252"/>
        <end position="272"/>
    </location>
</feature>
<evidence type="ECO:0000256" key="17">
    <source>
        <dbReference type="ARBA" id="ARBA00023221"/>
    </source>
</evidence>
<dbReference type="Pfam" id="PF01222">
    <property type="entry name" value="ERG4_ERG24"/>
    <property type="match status" value="1"/>
</dbReference>
<dbReference type="PANTHER" id="PTHR21257">
    <property type="entry name" value="DELTA(14)-STEROL REDUCTASE"/>
    <property type="match status" value="1"/>
</dbReference>
<reference evidence="24" key="1">
    <citation type="submission" date="2021-04" db="EMBL/GenBank/DDBJ databases">
        <authorList>
            <consortium name="Molecular Ecology Group"/>
        </authorList>
    </citation>
    <scope>NUCLEOTIDE SEQUENCE</scope>
</reference>
<dbReference type="PROSITE" id="PS01018">
    <property type="entry name" value="STEROL_REDUCT_2"/>
    <property type="match status" value="1"/>
</dbReference>
<comment type="similarity">
    <text evidence="3">Belongs to the ERG4/ERG24 family.</text>
</comment>
<keyword evidence="11 23" id="KW-1133">Transmembrane helix</keyword>
<accession>A0A8S3Z3B8</accession>
<keyword evidence="14" id="KW-0443">Lipid metabolism</keyword>
<dbReference type="GO" id="GO:0006695">
    <property type="term" value="P:cholesterol biosynthetic process"/>
    <property type="evidence" value="ECO:0007669"/>
    <property type="project" value="UniProtKB-KW"/>
</dbReference>
<protein>
    <recommendedName>
        <fullName evidence="19">7-dehydrocholesterol reductase</fullName>
        <ecNumber evidence="18">1.3.1.21</ecNumber>
    </recommendedName>
    <alternativeName>
        <fullName evidence="20">Sterol Delta(7)-reductase</fullName>
    </alternativeName>
</protein>
<keyword evidence="9" id="KW-0521">NADP</keyword>
<evidence type="ECO:0000256" key="15">
    <source>
        <dbReference type="ARBA" id="ARBA00023136"/>
    </source>
</evidence>
<keyword evidence="16" id="KW-1207">Sterol metabolism</keyword>
<dbReference type="PROSITE" id="PS01017">
    <property type="entry name" value="STEROL_REDUCT_1"/>
    <property type="match status" value="1"/>
</dbReference>
<gene>
    <name evidence="24" type="ORF">CUNI_LOCUS6684</name>
</gene>
<evidence type="ECO:0000256" key="4">
    <source>
        <dbReference type="ARBA" id="ARBA00022516"/>
    </source>
</evidence>
<keyword evidence="5" id="KW-0153">Cholesterol metabolism</keyword>
<dbReference type="Proteomes" id="UP000678393">
    <property type="component" value="Unassembled WGS sequence"/>
</dbReference>
<comment type="catalytic activity">
    <reaction evidence="21">
        <text>cholesterol + NADP(+) = 7-dehydrocholesterol + NADPH + H(+)</text>
        <dbReference type="Rhea" id="RHEA:23984"/>
        <dbReference type="ChEBI" id="CHEBI:15378"/>
        <dbReference type="ChEBI" id="CHEBI:16113"/>
        <dbReference type="ChEBI" id="CHEBI:17759"/>
        <dbReference type="ChEBI" id="CHEBI:57783"/>
        <dbReference type="ChEBI" id="CHEBI:58349"/>
        <dbReference type="EC" id="1.3.1.21"/>
    </reaction>
    <physiologicalReaction direction="right-to-left" evidence="21">
        <dbReference type="Rhea" id="RHEA:23986"/>
    </physiologicalReaction>
</comment>
<evidence type="ECO:0000313" key="25">
    <source>
        <dbReference type="Proteomes" id="UP000678393"/>
    </source>
</evidence>
<dbReference type="OrthoDB" id="5326588at2759"/>
<dbReference type="EMBL" id="CAJHNH020001024">
    <property type="protein sequence ID" value="CAG5121126.1"/>
    <property type="molecule type" value="Genomic_DNA"/>
</dbReference>
<comment type="subcellular location">
    <subcellularLocation>
        <location evidence="1">Endoplasmic reticulum membrane</location>
        <topology evidence="1">Multi-pass membrane protein</topology>
    </subcellularLocation>
</comment>
<keyword evidence="17" id="KW-0753">Steroid metabolism</keyword>
<evidence type="ECO:0000256" key="21">
    <source>
        <dbReference type="ARBA" id="ARBA00047795"/>
    </source>
</evidence>
<dbReference type="InterPro" id="IPR018083">
    <property type="entry name" value="Sterol_reductase_CS"/>
</dbReference>
<keyword evidence="8" id="KW-0256">Endoplasmic reticulum</keyword>
<name>A0A8S3Z3B8_9EUPU</name>
<evidence type="ECO:0000256" key="13">
    <source>
        <dbReference type="ARBA" id="ARBA00023011"/>
    </source>
</evidence>
<comment type="caution">
    <text evidence="24">The sequence shown here is derived from an EMBL/GenBank/DDBJ whole genome shotgun (WGS) entry which is preliminary data.</text>
</comment>
<dbReference type="GO" id="GO:0005789">
    <property type="term" value="C:endoplasmic reticulum membrane"/>
    <property type="evidence" value="ECO:0007669"/>
    <property type="project" value="UniProtKB-SubCell"/>
</dbReference>
<dbReference type="GO" id="GO:0016132">
    <property type="term" value="P:brassinosteroid biosynthetic process"/>
    <property type="evidence" value="ECO:0007669"/>
    <property type="project" value="TreeGrafter"/>
</dbReference>
<evidence type="ECO:0000256" key="11">
    <source>
        <dbReference type="ARBA" id="ARBA00022989"/>
    </source>
</evidence>
<sequence length="395" mass="45390">MLSVLVNKSFIGGVIEIWSHVHAPSLPVLCILIMYAVYTICVMKILPGPTVYGPVTPKGNIPVYTDNGFKHYLLTMALFCFLTFLLHPLGLSPSIIYDRFDEVLVSLNVFSLIFCIFLYLKGKFSPSSTDSGSSGNIIFDYYWGMELYPRVFGVDIKLFTNCRFGMMAWALLVCVHVVKSYELHGFVDSMFVSAFLQLLYITKFFWWESGYLHTIDIMLDRAGFYICWGCLVYIPGMYTSVSLYLVSHPVRLGPLLADVILLLGALSIYVNFSADKQKQDARRTNGDCTIWGRKAQTIRARYQLENGEVKESLLLASGWWGLSRHFHYVPEILLAFFWSVPALFQNLFPYSYLIFLTILLTHRSYRDDHKCRIKYGPAWAEYCKKVPYKIIPFVF</sequence>
<keyword evidence="15 23" id="KW-0472">Membrane</keyword>
<evidence type="ECO:0000256" key="18">
    <source>
        <dbReference type="ARBA" id="ARBA00038851"/>
    </source>
</evidence>
<keyword evidence="4" id="KW-0444">Lipid biosynthesis</keyword>
<dbReference type="AlphaFoldDB" id="A0A8S3Z3B8"/>
<feature type="transmembrane region" description="Helical" evidence="23">
    <location>
        <begin position="185"/>
        <end position="202"/>
    </location>
</feature>
<keyword evidence="7" id="KW-0152">Cholesterol biosynthesis</keyword>
<dbReference type="FunFam" id="1.20.120.1630:FF:000006">
    <property type="entry name" value="Putative 7-dehydrocholesterol reductase"/>
    <property type="match status" value="1"/>
</dbReference>
<feature type="transmembrane region" description="Helical" evidence="23">
    <location>
        <begin position="103"/>
        <end position="120"/>
    </location>
</feature>
<keyword evidence="12" id="KW-0560">Oxidoreductase</keyword>
<evidence type="ECO:0000256" key="5">
    <source>
        <dbReference type="ARBA" id="ARBA00022548"/>
    </source>
</evidence>
<dbReference type="PANTHER" id="PTHR21257:SF38">
    <property type="entry name" value="7-DEHYDROCHOLESTEROL REDUCTASE"/>
    <property type="match status" value="1"/>
</dbReference>
<evidence type="ECO:0000256" key="23">
    <source>
        <dbReference type="SAM" id="Phobius"/>
    </source>
</evidence>
<feature type="transmembrane region" description="Helical" evidence="23">
    <location>
        <begin position="72"/>
        <end position="91"/>
    </location>
</feature>
<feature type="transmembrane region" description="Helical" evidence="23">
    <location>
        <begin position="222"/>
        <end position="245"/>
    </location>
</feature>
<evidence type="ECO:0000256" key="20">
    <source>
        <dbReference type="ARBA" id="ARBA00042688"/>
    </source>
</evidence>
<evidence type="ECO:0000256" key="2">
    <source>
        <dbReference type="ARBA" id="ARBA00004770"/>
    </source>
</evidence>
<evidence type="ECO:0000256" key="22">
    <source>
        <dbReference type="ARBA" id="ARBA00047826"/>
    </source>
</evidence>
<dbReference type="InterPro" id="IPR001171">
    <property type="entry name" value="ERG24_DHCR-like"/>
</dbReference>
<keyword evidence="25" id="KW-1185">Reference proteome</keyword>
<organism evidence="24 25">
    <name type="scientific">Candidula unifasciata</name>
    <dbReference type="NCBI Taxonomy" id="100452"/>
    <lineage>
        <taxon>Eukaryota</taxon>
        <taxon>Metazoa</taxon>
        <taxon>Spiralia</taxon>
        <taxon>Lophotrochozoa</taxon>
        <taxon>Mollusca</taxon>
        <taxon>Gastropoda</taxon>
        <taxon>Heterobranchia</taxon>
        <taxon>Euthyneura</taxon>
        <taxon>Panpulmonata</taxon>
        <taxon>Eupulmonata</taxon>
        <taxon>Stylommatophora</taxon>
        <taxon>Helicina</taxon>
        <taxon>Helicoidea</taxon>
        <taxon>Geomitridae</taxon>
        <taxon>Candidula</taxon>
    </lineage>
</organism>
<evidence type="ECO:0000256" key="19">
    <source>
        <dbReference type="ARBA" id="ARBA00039984"/>
    </source>
</evidence>
<evidence type="ECO:0000256" key="1">
    <source>
        <dbReference type="ARBA" id="ARBA00004477"/>
    </source>
</evidence>
<dbReference type="GO" id="GO:0047598">
    <property type="term" value="F:7-dehydrocholesterol reductase activity"/>
    <property type="evidence" value="ECO:0007669"/>
    <property type="project" value="UniProtKB-EC"/>
</dbReference>
<evidence type="ECO:0000256" key="8">
    <source>
        <dbReference type="ARBA" id="ARBA00022824"/>
    </source>
</evidence>
<evidence type="ECO:0000256" key="16">
    <source>
        <dbReference type="ARBA" id="ARBA00023166"/>
    </source>
</evidence>
<comment type="catalytic activity">
    <reaction evidence="22">
        <text>7-dehydrodesmosterol + NADPH + H(+) = desmosterol + NADP(+)</text>
        <dbReference type="Rhea" id="RHEA:46740"/>
        <dbReference type="ChEBI" id="CHEBI:15378"/>
        <dbReference type="ChEBI" id="CHEBI:17737"/>
        <dbReference type="ChEBI" id="CHEBI:27910"/>
        <dbReference type="ChEBI" id="CHEBI:57783"/>
        <dbReference type="ChEBI" id="CHEBI:58349"/>
    </reaction>
    <physiologicalReaction direction="left-to-right" evidence="22">
        <dbReference type="Rhea" id="RHEA:46741"/>
    </physiologicalReaction>
</comment>
<evidence type="ECO:0000256" key="9">
    <source>
        <dbReference type="ARBA" id="ARBA00022857"/>
    </source>
</evidence>
<evidence type="ECO:0000256" key="6">
    <source>
        <dbReference type="ARBA" id="ARBA00022692"/>
    </source>
</evidence>
<dbReference type="EC" id="1.3.1.21" evidence="18"/>
<evidence type="ECO:0000256" key="12">
    <source>
        <dbReference type="ARBA" id="ARBA00023002"/>
    </source>
</evidence>
<keyword evidence="13" id="KW-0756">Sterol biosynthesis</keyword>
<keyword evidence="6 23" id="KW-0812">Transmembrane</keyword>
<feature type="transmembrane region" description="Helical" evidence="23">
    <location>
        <begin position="26"/>
        <end position="46"/>
    </location>
</feature>
<evidence type="ECO:0000313" key="24">
    <source>
        <dbReference type="EMBL" id="CAG5121126.1"/>
    </source>
</evidence>
<dbReference type="Gene3D" id="1.20.120.1630">
    <property type="match status" value="1"/>
</dbReference>
<feature type="transmembrane region" description="Helical" evidence="23">
    <location>
        <begin position="332"/>
        <end position="360"/>
    </location>
</feature>
<evidence type="ECO:0000256" key="14">
    <source>
        <dbReference type="ARBA" id="ARBA00023098"/>
    </source>
</evidence>